<dbReference type="Proteomes" id="UP000178450">
    <property type="component" value="Unassembled WGS sequence"/>
</dbReference>
<protein>
    <submittedName>
        <fullName evidence="1">Uncharacterized protein</fullName>
    </submittedName>
</protein>
<name>A0A1F7K9R0_9BACT</name>
<evidence type="ECO:0000313" key="2">
    <source>
        <dbReference type="Proteomes" id="UP000178450"/>
    </source>
</evidence>
<gene>
    <name evidence="1" type="ORF">A2209_03425</name>
</gene>
<reference evidence="1 2" key="1">
    <citation type="journal article" date="2016" name="Nat. Commun.">
        <title>Thousands of microbial genomes shed light on interconnected biogeochemical processes in an aquifer system.</title>
        <authorList>
            <person name="Anantharaman K."/>
            <person name="Brown C.T."/>
            <person name="Hug L.A."/>
            <person name="Sharon I."/>
            <person name="Castelle C.J."/>
            <person name="Probst A.J."/>
            <person name="Thomas B.C."/>
            <person name="Singh A."/>
            <person name="Wilkins M.J."/>
            <person name="Karaoz U."/>
            <person name="Brodie E.L."/>
            <person name="Williams K.H."/>
            <person name="Hubbard S.S."/>
            <person name="Banfield J.F."/>
        </authorList>
    </citation>
    <scope>NUCLEOTIDE SEQUENCE [LARGE SCALE GENOMIC DNA]</scope>
</reference>
<dbReference type="EMBL" id="MGBG01000019">
    <property type="protein sequence ID" value="OGK64597.1"/>
    <property type="molecule type" value="Genomic_DNA"/>
</dbReference>
<comment type="caution">
    <text evidence="1">The sequence shown here is derived from an EMBL/GenBank/DDBJ whole genome shotgun (WGS) entry which is preliminary data.</text>
</comment>
<sequence length="635" mass="63785">MGIGTTAPTYKLDVVGTAGFSSTIYAPSIGAGTDDSVVVLNTSGNLVTDEIDTRVWGTTLVDGSGTTNYNTYWSDSNTIAAEQYVATSRGGLGANTTAAGAGEILYSTATTTYGHLAAGTSGMTLISGGAGAPTWGTLGLTYGGTNANLSGVATGGLIYKAASALAGTDALSGIVQGNGASAPTAITGTANYVPKWSATAPYLTATSSIYDNGNVGIGTTVPGATLDINGNLKIGTVTSVADNNSVLTVDSGIVKYINTTSWDKDSNNDVTTFLGLTDTPSSYTGNGTYLVRVNVGESALEFVDAGTLGGYWTRVAGNIYPLTADDTLSATSSAATVATFTQGDVSKLALRAGGTTEAAGVFVYGNGNTGIGTSSPGAYKLNVAGNTYIGGTLTTTGAITAPTSTNTINSLIINSGALSGITTLSMNNQLTNSYANTAAINLTGNASGITFGGTGVNQIITGGTNALALMPGGNVGIGTTAPLWKLHVSGAIGLSSTIYAPNIGTGTDDSVVVLNTSGNLVTDEIDSRVWGTTLLNGSSLTQNYLTKVDATTNQLINSVVFETGGNVGIGTTVPRTKFDINYSADTSTDWYTDTKAGLIITNSDASGDSAVLKLADTTARIVYGAGLSTDKLIFS</sequence>
<evidence type="ECO:0000313" key="1">
    <source>
        <dbReference type="EMBL" id="OGK64597.1"/>
    </source>
</evidence>
<proteinExistence type="predicted"/>
<organism evidence="1 2">
    <name type="scientific">Candidatus Roizmanbacteria bacterium RIFOXYA1_FULL_41_12</name>
    <dbReference type="NCBI Taxonomy" id="1802082"/>
    <lineage>
        <taxon>Bacteria</taxon>
        <taxon>Candidatus Roizmaniibacteriota</taxon>
    </lineage>
</organism>
<accession>A0A1F7K9R0</accession>
<dbReference type="AlphaFoldDB" id="A0A1F7K9R0"/>